<dbReference type="Gene3D" id="2.170.16.10">
    <property type="entry name" value="Hedgehog/Intein (Hint) domain"/>
    <property type="match status" value="1"/>
</dbReference>
<dbReference type="SMART" id="SM00306">
    <property type="entry name" value="HintN"/>
    <property type="match status" value="1"/>
</dbReference>
<feature type="domain" description="Hint" evidence="4">
    <location>
        <begin position="158"/>
        <end position="269"/>
    </location>
</feature>
<feature type="compositionally biased region" description="Low complexity" evidence="3">
    <location>
        <begin position="1"/>
        <end position="10"/>
    </location>
</feature>
<dbReference type="CDD" id="cd00081">
    <property type="entry name" value="Hint"/>
    <property type="match status" value="1"/>
</dbReference>
<accession>A0A0X3PKX8</accession>
<dbReference type="Pfam" id="PF01079">
    <property type="entry name" value="Hint"/>
    <property type="match status" value="1"/>
</dbReference>
<dbReference type="GO" id="GO:0005113">
    <property type="term" value="F:patched binding"/>
    <property type="evidence" value="ECO:0007669"/>
    <property type="project" value="TreeGrafter"/>
</dbReference>
<dbReference type="GO" id="GO:0005509">
    <property type="term" value="F:calcium ion binding"/>
    <property type="evidence" value="ECO:0007669"/>
    <property type="project" value="TreeGrafter"/>
</dbReference>
<dbReference type="InterPro" id="IPR009045">
    <property type="entry name" value="Zn_M74/Hedgehog-like"/>
</dbReference>
<evidence type="ECO:0000259" key="4">
    <source>
        <dbReference type="SMART" id="SM00306"/>
    </source>
</evidence>
<dbReference type="InterPro" id="IPR050387">
    <property type="entry name" value="Hedgehog_Signaling"/>
</dbReference>
<dbReference type="SUPFAM" id="SSF51294">
    <property type="entry name" value="Hedgehog/intein (Hint) domain"/>
    <property type="match status" value="1"/>
</dbReference>
<feature type="non-terminal residue" evidence="5">
    <location>
        <position position="1"/>
    </location>
</feature>
<evidence type="ECO:0000313" key="5">
    <source>
        <dbReference type="EMBL" id="JAP52565.1"/>
    </source>
</evidence>
<dbReference type="GO" id="GO:0001708">
    <property type="term" value="P:cell fate specification"/>
    <property type="evidence" value="ECO:0007669"/>
    <property type="project" value="TreeGrafter"/>
</dbReference>
<dbReference type="GO" id="GO:0005615">
    <property type="term" value="C:extracellular space"/>
    <property type="evidence" value="ECO:0007669"/>
    <property type="project" value="TreeGrafter"/>
</dbReference>
<dbReference type="PANTHER" id="PTHR11889:SF31">
    <property type="entry name" value="PROTEIN HEDGEHOG"/>
    <property type="match status" value="1"/>
</dbReference>
<dbReference type="InterPro" id="IPR036844">
    <property type="entry name" value="Hint_dom_sf"/>
</dbReference>
<dbReference type="GO" id="GO:0007224">
    <property type="term" value="P:smoothened signaling pathway"/>
    <property type="evidence" value="ECO:0007669"/>
    <property type="project" value="TreeGrafter"/>
</dbReference>
<protein>
    <submittedName>
        <fullName evidence="5">Desert hedgehog protein A</fullName>
    </submittedName>
</protein>
<evidence type="ECO:0000256" key="3">
    <source>
        <dbReference type="SAM" id="MobiDB-lite"/>
    </source>
</evidence>
<dbReference type="AlphaFoldDB" id="A0A0X3PKX8"/>
<sequence length="376" mass="42636">QQQQQQQQQQHRGYNGYPRTRETYSRWSPYGLGGGRTMDPQASTFRMKQPRWGDGPPASLSWSHKIDRGRWVGGFPGERLGSEKHLMMEEFHFAGRAVDMILVDAREGSPVRQSRSLFPGKLAQLAYFKALFDWCFFSRDGYVHCSVKPDSIIVSQWFGCFPGAALAMRPNGSVVPLSRVKIGDTILTYDLSKHDIQPTTVVSFLHRDEHQFSTWIRITFALPTRQASGLLLTANHLIYRRLSRNTETADVTSVFAKEIVPGDFILCSTTPREAFCEVLKVTEENGTLTGGSIGVYAPLTSSGTMLVDGVLVSCYAHVRYEWLARLATFPLRIYYFLVSQMNLLQPSWPVEHGVHWFAELLLHYAKFILPGTIFFN</sequence>
<dbReference type="PRINTS" id="PR00632">
    <property type="entry name" value="SONICHHOG"/>
</dbReference>
<keyword evidence="2" id="KW-0732">Signal</keyword>
<dbReference type="EMBL" id="GEEE01010660">
    <property type="protein sequence ID" value="JAP52565.1"/>
    <property type="molecule type" value="Transcribed_RNA"/>
</dbReference>
<dbReference type="GO" id="GO:0007267">
    <property type="term" value="P:cell-cell signaling"/>
    <property type="evidence" value="ECO:0007669"/>
    <property type="project" value="InterPro"/>
</dbReference>
<proteinExistence type="predicted"/>
<gene>
    <name evidence="5" type="primary">DHHA</name>
    <name evidence="5" type="ORF">TR96082</name>
</gene>
<dbReference type="Gene3D" id="3.30.1380.10">
    <property type="match status" value="1"/>
</dbReference>
<dbReference type="PANTHER" id="PTHR11889">
    <property type="entry name" value="HEDGEHOG"/>
    <property type="match status" value="1"/>
</dbReference>
<dbReference type="SUPFAM" id="SSF55166">
    <property type="entry name" value="Hedgehog/DD-peptidase"/>
    <property type="match status" value="1"/>
</dbReference>
<reference evidence="5" key="1">
    <citation type="submission" date="2016-01" db="EMBL/GenBank/DDBJ databases">
        <title>Reference transcriptome for the parasite Schistocephalus solidus: insights into the molecular evolution of parasitism.</title>
        <authorList>
            <person name="Hebert F.O."/>
            <person name="Grambauer S."/>
            <person name="Barber I."/>
            <person name="Landry C.R."/>
            <person name="Aubin-Horth N."/>
        </authorList>
    </citation>
    <scope>NUCLEOTIDE SEQUENCE</scope>
</reference>
<dbReference type="GO" id="GO:0010468">
    <property type="term" value="P:regulation of gene expression"/>
    <property type="evidence" value="ECO:0007669"/>
    <property type="project" value="TreeGrafter"/>
</dbReference>
<keyword evidence="1" id="KW-0217">Developmental protein</keyword>
<dbReference type="InterPro" id="IPR003587">
    <property type="entry name" value="Hint_dom_N"/>
</dbReference>
<name>A0A0X3PKX8_SCHSO</name>
<organism evidence="5">
    <name type="scientific">Schistocephalus solidus</name>
    <name type="common">Tapeworm</name>
    <dbReference type="NCBI Taxonomy" id="70667"/>
    <lineage>
        <taxon>Eukaryota</taxon>
        <taxon>Metazoa</taxon>
        <taxon>Spiralia</taxon>
        <taxon>Lophotrochozoa</taxon>
        <taxon>Platyhelminthes</taxon>
        <taxon>Cestoda</taxon>
        <taxon>Eucestoda</taxon>
        <taxon>Diphyllobothriidea</taxon>
        <taxon>Diphyllobothriidae</taxon>
        <taxon>Schistocephalus</taxon>
    </lineage>
</organism>
<feature type="region of interest" description="Disordered" evidence="3">
    <location>
        <begin position="1"/>
        <end position="35"/>
    </location>
</feature>
<dbReference type="InterPro" id="IPR001767">
    <property type="entry name" value="Hedgehog_Hint"/>
</dbReference>
<dbReference type="InterPro" id="IPR001657">
    <property type="entry name" value="Hedgehog"/>
</dbReference>
<dbReference type="GO" id="GO:0016540">
    <property type="term" value="P:protein autoprocessing"/>
    <property type="evidence" value="ECO:0007669"/>
    <property type="project" value="InterPro"/>
</dbReference>
<evidence type="ECO:0000256" key="1">
    <source>
        <dbReference type="ARBA" id="ARBA00022473"/>
    </source>
</evidence>
<evidence type="ECO:0000256" key="2">
    <source>
        <dbReference type="ARBA" id="ARBA00022729"/>
    </source>
</evidence>